<evidence type="ECO:0000256" key="7">
    <source>
        <dbReference type="SAM" id="MobiDB-lite"/>
    </source>
</evidence>
<dbReference type="Pfam" id="PF02229">
    <property type="entry name" value="PC4"/>
    <property type="match status" value="1"/>
</dbReference>
<dbReference type="EnsemblMetazoa" id="XM_030995822">
    <property type="protein sequence ID" value="XP_030851682"/>
    <property type="gene ID" value="LOC105438480"/>
</dbReference>
<sequence>MEDVPRENEDSGYTSPEHLFIDEGLSNLQPEKMNEQGRQVGEKTIKPLKGRQMDSYEKDVDGGGTGVTTNMARDVKATTVAKLPISMKDGRAKYVAVRKFRGQVYVDVRDYYESNGQYFPTKKGITLSAREFKAVLMISKNINRAIYSGENQ</sequence>
<dbReference type="GO" id="GO:0060261">
    <property type="term" value="P:positive regulation of transcription initiation by RNA polymerase II"/>
    <property type="evidence" value="ECO:0007669"/>
    <property type="project" value="InterPro"/>
</dbReference>
<dbReference type="AlphaFoldDB" id="A0A7M7PMM2"/>
<evidence type="ECO:0000313" key="10">
    <source>
        <dbReference type="Proteomes" id="UP000007110"/>
    </source>
</evidence>
<reference evidence="9" key="2">
    <citation type="submission" date="2021-01" db="UniProtKB">
        <authorList>
            <consortium name="EnsemblMetazoa"/>
        </authorList>
    </citation>
    <scope>IDENTIFICATION</scope>
</reference>
<feature type="region of interest" description="Disordered" evidence="7">
    <location>
        <begin position="1"/>
        <end position="21"/>
    </location>
</feature>
<dbReference type="InterPro" id="IPR009044">
    <property type="entry name" value="ssDNA-bd_transcriptional_reg"/>
</dbReference>
<keyword evidence="5" id="KW-0804">Transcription</keyword>
<evidence type="ECO:0000259" key="8">
    <source>
        <dbReference type="Pfam" id="PF02229"/>
    </source>
</evidence>
<dbReference type="InterPro" id="IPR045125">
    <property type="entry name" value="Sub1/Tcp4-like"/>
</dbReference>
<evidence type="ECO:0000313" key="9">
    <source>
        <dbReference type="EnsemblMetazoa" id="XP_030851682"/>
    </source>
</evidence>
<protein>
    <recommendedName>
        <fullName evidence="8">Transcriptional coactivator p15 (PC4) C-terminal domain-containing protein</fullName>
    </recommendedName>
</protein>
<reference evidence="10" key="1">
    <citation type="submission" date="2015-02" db="EMBL/GenBank/DDBJ databases">
        <title>Genome sequencing for Strongylocentrotus purpuratus.</title>
        <authorList>
            <person name="Murali S."/>
            <person name="Liu Y."/>
            <person name="Vee V."/>
            <person name="English A."/>
            <person name="Wang M."/>
            <person name="Skinner E."/>
            <person name="Han Y."/>
            <person name="Muzny D.M."/>
            <person name="Worley K.C."/>
            <person name="Gibbs R.A."/>
        </authorList>
    </citation>
    <scope>NUCLEOTIDE SEQUENCE</scope>
</reference>
<evidence type="ECO:0000256" key="3">
    <source>
        <dbReference type="ARBA" id="ARBA00023015"/>
    </source>
</evidence>
<name>A0A7M7PMM2_STRPU</name>
<feature type="domain" description="Transcriptional coactivator p15 (PC4) C-terminal" evidence="8">
    <location>
        <begin position="90"/>
        <end position="136"/>
    </location>
</feature>
<evidence type="ECO:0000256" key="1">
    <source>
        <dbReference type="ARBA" id="ARBA00004123"/>
    </source>
</evidence>
<organism evidence="9 10">
    <name type="scientific">Strongylocentrotus purpuratus</name>
    <name type="common">Purple sea urchin</name>
    <dbReference type="NCBI Taxonomy" id="7668"/>
    <lineage>
        <taxon>Eukaryota</taxon>
        <taxon>Metazoa</taxon>
        <taxon>Echinodermata</taxon>
        <taxon>Eleutherozoa</taxon>
        <taxon>Echinozoa</taxon>
        <taxon>Echinoidea</taxon>
        <taxon>Euechinoidea</taxon>
        <taxon>Echinacea</taxon>
        <taxon>Camarodonta</taxon>
        <taxon>Echinidea</taxon>
        <taxon>Strongylocentrotidae</taxon>
        <taxon>Strongylocentrotus</taxon>
    </lineage>
</organism>
<keyword evidence="3" id="KW-0805">Transcription regulation</keyword>
<evidence type="ECO:0000256" key="2">
    <source>
        <dbReference type="ARBA" id="ARBA00009001"/>
    </source>
</evidence>
<dbReference type="PANTHER" id="PTHR13215">
    <property type="entry name" value="RNA POLYMERASE II TRANSCRIPTIONAL COACTIVATOR"/>
    <property type="match status" value="1"/>
</dbReference>
<proteinExistence type="inferred from homology"/>
<dbReference type="GO" id="GO:0003713">
    <property type="term" value="F:transcription coactivator activity"/>
    <property type="evidence" value="ECO:0000318"/>
    <property type="project" value="GO_Central"/>
</dbReference>
<evidence type="ECO:0000256" key="4">
    <source>
        <dbReference type="ARBA" id="ARBA00023125"/>
    </source>
</evidence>
<dbReference type="GeneID" id="105438480"/>
<dbReference type="GO" id="GO:0005634">
    <property type="term" value="C:nucleus"/>
    <property type="evidence" value="ECO:0000318"/>
    <property type="project" value="GO_Central"/>
</dbReference>
<keyword evidence="10" id="KW-1185">Reference proteome</keyword>
<comment type="subcellular location">
    <subcellularLocation>
        <location evidence="1">Nucleus</location>
    </subcellularLocation>
</comment>
<keyword evidence="4" id="KW-0238">DNA-binding</keyword>
<keyword evidence="6" id="KW-0539">Nucleus</keyword>
<dbReference type="OMA" id="IMMISKN"/>
<dbReference type="RefSeq" id="XP_030851682.1">
    <property type="nucleotide sequence ID" value="XM_030995822.1"/>
</dbReference>
<dbReference type="Gene3D" id="2.30.31.10">
    <property type="entry name" value="Transcriptional Coactivator Pc4, Chain A"/>
    <property type="match status" value="1"/>
</dbReference>
<dbReference type="KEGG" id="spu:105438480"/>
<accession>A0A7M7PMM2</accession>
<dbReference type="InParanoid" id="A0A7M7PMM2"/>
<dbReference type="Proteomes" id="UP000007110">
    <property type="component" value="Unassembled WGS sequence"/>
</dbReference>
<dbReference type="GO" id="GO:0003677">
    <property type="term" value="F:DNA binding"/>
    <property type="evidence" value="ECO:0007669"/>
    <property type="project" value="UniProtKB-KW"/>
</dbReference>
<evidence type="ECO:0000256" key="6">
    <source>
        <dbReference type="ARBA" id="ARBA00023242"/>
    </source>
</evidence>
<comment type="similarity">
    <text evidence="2">Belongs to the transcriptional coactivator PC4 family.</text>
</comment>
<dbReference type="InterPro" id="IPR003173">
    <property type="entry name" value="PC4_C"/>
</dbReference>
<dbReference type="SUPFAM" id="SSF54447">
    <property type="entry name" value="ssDNA-binding transcriptional regulator domain"/>
    <property type="match status" value="1"/>
</dbReference>
<evidence type="ECO:0000256" key="5">
    <source>
        <dbReference type="ARBA" id="ARBA00023163"/>
    </source>
</evidence>
<dbReference type="OrthoDB" id="2505440at2759"/>
<dbReference type="GO" id="GO:0005667">
    <property type="term" value="C:transcription regulator complex"/>
    <property type="evidence" value="ECO:0000318"/>
    <property type="project" value="GO_Central"/>
</dbReference>